<dbReference type="SUPFAM" id="SSF160975">
    <property type="entry name" value="AF1531-like"/>
    <property type="match status" value="1"/>
</dbReference>
<dbReference type="Gene3D" id="1.10.150.280">
    <property type="entry name" value="AF1531-like domain"/>
    <property type="match status" value="1"/>
</dbReference>
<dbReference type="Pfam" id="PF04919">
    <property type="entry name" value="DUF655"/>
    <property type="match status" value="1"/>
</dbReference>
<proteinExistence type="predicted"/>
<dbReference type="Proteomes" id="UP000240681">
    <property type="component" value="Unassembled WGS sequence"/>
</dbReference>
<protein>
    <recommendedName>
        <fullName evidence="3">DUF655 domain-containing protein</fullName>
    </recommendedName>
</protein>
<evidence type="ECO:0000313" key="2">
    <source>
        <dbReference type="Proteomes" id="UP000240681"/>
    </source>
</evidence>
<dbReference type="PANTHER" id="PTHR40734">
    <property type="entry name" value="TRNA-SPECIFIC ADENOSINE DEAMINASE-RELATED"/>
    <property type="match status" value="1"/>
</dbReference>
<sequence>MSCAQLELIPGIGKKLMWEILAEREKQPFKSIDDLQTRIKVIGIKKKIIERILSELQGNEKYRIFVMPP</sequence>
<dbReference type="EMBL" id="NEXK01000029">
    <property type="protein sequence ID" value="PSN97101.1"/>
    <property type="molecule type" value="Genomic_DNA"/>
</dbReference>
<dbReference type="PANTHER" id="PTHR40734:SF1">
    <property type="entry name" value="DNA-BINDING PROTEIN"/>
    <property type="match status" value="1"/>
</dbReference>
<accession>A0A2R6BEP4</accession>
<organism evidence="1 2">
    <name type="scientific">Candidatus Marsarchaeota G2 archaeon ECH_B_SAG-C16</name>
    <dbReference type="NCBI Taxonomy" id="1978163"/>
    <lineage>
        <taxon>Archaea</taxon>
        <taxon>Candidatus Marsarchaeota</taxon>
        <taxon>Candidatus Marsarchaeota group 2</taxon>
    </lineage>
</organism>
<gene>
    <name evidence="1" type="ORF">B9Q09_01445</name>
</gene>
<name>A0A2R6BEP4_9ARCH</name>
<dbReference type="AlphaFoldDB" id="A0A2R6BEP4"/>
<comment type="caution">
    <text evidence="1">The sequence shown here is derived from an EMBL/GenBank/DDBJ whole genome shotgun (WGS) entry which is preliminary data.</text>
</comment>
<evidence type="ECO:0008006" key="3">
    <source>
        <dbReference type="Google" id="ProtNLM"/>
    </source>
</evidence>
<reference evidence="1 2" key="1">
    <citation type="submission" date="2017-04" db="EMBL/GenBank/DDBJ databases">
        <title>Novel microbial lineages endemic to geothermal iron-oxide mats fill important gaps in the evolutionary history of Archaea.</title>
        <authorList>
            <person name="Jay Z.J."/>
            <person name="Beam J.P."/>
            <person name="Dlakic M."/>
            <person name="Rusch D.B."/>
            <person name="Kozubal M.A."/>
            <person name="Inskeep W.P."/>
        </authorList>
    </citation>
    <scope>NUCLEOTIDE SEQUENCE [LARGE SCALE GENOMIC DNA]</scope>
    <source>
        <strain evidence="1">ECH_B_SAG-C16</strain>
    </source>
</reference>
<dbReference type="InterPro" id="IPR007003">
    <property type="entry name" value="DUF655"/>
</dbReference>
<evidence type="ECO:0000313" key="1">
    <source>
        <dbReference type="EMBL" id="PSN97101.1"/>
    </source>
</evidence>